<organism evidence="2">
    <name type="scientific">Aspergillus arachidicola</name>
    <dbReference type="NCBI Taxonomy" id="656916"/>
    <lineage>
        <taxon>Eukaryota</taxon>
        <taxon>Fungi</taxon>
        <taxon>Dikarya</taxon>
        <taxon>Ascomycota</taxon>
        <taxon>Pezizomycotina</taxon>
        <taxon>Eurotiomycetes</taxon>
        <taxon>Eurotiomycetidae</taxon>
        <taxon>Eurotiales</taxon>
        <taxon>Aspergillaceae</taxon>
        <taxon>Aspergillus</taxon>
        <taxon>Aspergillus subgen. Circumdati</taxon>
    </lineage>
</organism>
<dbReference type="Proteomes" id="UP000325558">
    <property type="component" value="Unassembled WGS sequence"/>
</dbReference>
<feature type="region of interest" description="Disordered" evidence="1">
    <location>
        <begin position="79"/>
        <end position="106"/>
    </location>
</feature>
<dbReference type="AlphaFoldDB" id="A0A5N6YEE0"/>
<accession>A0A5N6YEE0</accession>
<gene>
    <name evidence="2" type="ORF">BDV24DRAFT_162849</name>
</gene>
<protein>
    <submittedName>
        <fullName evidence="2">Uncharacterized protein</fullName>
    </submittedName>
</protein>
<name>A0A5N6YEE0_9EURO</name>
<proteinExistence type="predicted"/>
<reference evidence="2" key="1">
    <citation type="submission" date="2019-04" db="EMBL/GenBank/DDBJ databases">
        <title>Friends and foes A comparative genomics study of 23 Aspergillus species from section Flavi.</title>
        <authorList>
            <consortium name="DOE Joint Genome Institute"/>
            <person name="Kjaerbolling I."/>
            <person name="Vesth T."/>
            <person name="Frisvad J.C."/>
            <person name="Nybo J.L."/>
            <person name="Theobald S."/>
            <person name="Kildgaard S."/>
            <person name="Isbrandt T."/>
            <person name="Kuo A."/>
            <person name="Sato A."/>
            <person name="Lyhne E.K."/>
            <person name="Kogle M.E."/>
            <person name="Wiebenga A."/>
            <person name="Kun R.S."/>
            <person name="Lubbers R.J."/>
            <person name="Makela M.R."/>
            <person name="Barry K."/>
            <person name="Chovatia M."/>
            <person name="Clum A."/>
            <person name="Daum C."/>
            <person name="Haridas S."/>
            <person name="He G."/>
            <person name="LaButti K."/>
            <person name="Lipzen A."/>
            <person name="Mondo S."/>
            <person name="Riley R."/>
            <person name="Salamov A."/>
            <person name="Simmons B.A."/>
            <person name="Magnuson J.K."/>
            <person name="Henrissat B."/>
            <person name="Mortensen U.H."/>
            <person name="Larsen T.O."/>
            <person name="Devries R.P."/>
            <person name="Grigoriev I.V."/>
            <person name="Machida M."/>
            <person name="Baker S.E."/>
            <person name="Andersen M.R."/>
        </authorList>
    </citation>
    <scope>NUCLEOTIDE SEQUENCE</scope>
    <source>
        <strain evidence="2">CBS 117612</strain>
    </source>
</reference>
<evidence type="ECO:0000256" key="1">
    <source>
        <dbReference type="SAM" id="MobiDB-lite"/>
    </source>
</evidence>
<dbReference type="EMBL" id="ML737137">
    <property type="protein sequence ID" value="KAE8341970.1"/>
    <property type="molecule type" value="Genomic_DNA"/>
</dbReference>
<dbReference type="OrthoDB" id="3261222at2759"/>
<evidence type="ECO:0000313" key="2">
    <source>
        <dbReference type="EMBL" id="KAE8341970.1"/>
    </source>
</evidence>
<sequence length="130" mass="14020">MCSNETGPKTNRSWTEVVAAKQAIRNAQIRKHEAANRNGSFDIFGADIADVETLTNLLGSGQVAAEDIVRAYIESGSSAPVHMGTSRLNQGKGNPTPKGVDTTPPTRHMRQLDGRLSWNEATILAQFRSG</sequence>